<dbReference type="AlphaFoldDB" id="A0A918NLN3"/>
<name>A0A918NLN3_9ACTN</name>
<reference evidence="2" key="1">
    <citation type="journal article" date="2014" name="Int. J. Syst. Evol. Microbiol.">
        <title>Complete genome sequence of Corynebacterium casei LMG S-19264T (=DSM 44701T), isolated from a smear-ripened cheese.</title>
        <authorList>
            <consortium name="US DOE Joint Genome Institute (JGI-PGF)"/>
            <person name="Walter F."/>
            <person name="Albersmeier A."/>
            <person name="Kalinowski J."/>
            <person name="Ruckert C."/>
        </authorList>
    </citation>
    <scope>NUCLEOTIDE SEQUENCE</scope>
    <source>
        <strain evidence="2">JCM 4956</strain>
    </source>
</reference>
<reference evidence="2" key="2">
    <citation type="submission" date="2020-09" db="EMBL/GenBank/DDBJ databases">
        <authorList>
            <person name="Sun Q."/>
            <person name="Ohkuma M."/>
        </authorList>
    </citation>
    <scope>NUCLEOTIDE SEQUENCE</scope>
    <source>
        <strain evidence="2">JCM 4956</strain>
    </source>
</reference>
<dbReference type="EMBL" id="BMWD01000021">
    <property type="protein sequence ID" value="GGX79228.1"/>
    <property type="molecule type" value="Genomic_DNA"/>
</dbReference>
<proteinExistence type="predicted"/>
<evidence type="ECO:0000313" key="2">
    <source>
        <dbReference type="EMBL" id="GGX79228.1"/>
    </source>
</evidence>
<evidence type="ECO:0000256" key="1">
    <source>
        <dbReference type="SAM" id="MobiDB-lite"/>
    </source>
</evidence>
<gene>
    <name evidence="2" type="ORF">GCM10010515_53720</name>
</gene>
<organism evidence="2 3">
    <name type="scientific">Streptomyces fructofermentans</name>
    <dbReference type="NCBI Taxonomy" id="152141"/>
    <lineage>
        <taxon>Bacteria</taxon>
        <taxon>Bacillati</taxon>
        <taxon>Actinomycetota</taxon>
        <taxon>Actinomycetes</taxon>
        <taxon>Kitasatosporales</taxon>
        <taxon>Streptomycetaceae</taxon>
        <taxon>Streptomyces</taxon>
    </lineage>
</organism>
<sequence>MEPREKDDEGLVDPTAGRPHALTADGDGRTRTQDKAGRERTGCLSHERHPVRRTGPDGSACGEAPEPAARRNGTSGATAAHLQQHPSVGQEDAAACELARVPAKDCGISGG</sequence>
<evidence type="ECO:0000313" key="3">
    <source>
        <dbReference type="Proteomes" id="UP000645555"/>
    </source>
</evidence>
<keyword evidence="3" id="KW-1185">Reference proteome</keyword>
<feature type="region of interest" description="Disordered" evidence="1">
    <location>
        <begin position="1"/>
        <end position="93"/>
    </location>
</feature>
<feature type="compositionally biased region" description="Basic and acidic residues" evidence="1">
    <location>
        <begin position="26"/>
        <end position="48"/>
    </location>
</feature>
<comment type="caution">
    <text evidence="2">The sequence shown here is derived from an EMBL/GenBank/DDBJ whole genome shotgun (WGS) entry which is preliminary data.</text>
</comment>
<dbReference type="Proteomes" id="UP000645555">
    <property type="component" value="Unassembled WGS sequence"/>
</dbReference>
<accession>A0A918NLN3</accession>
<protein>
    <submittedName>
        <fullName evidence="2">Uncharacterized protein</fullName>
    </submittedName>
</protein>